<sequence length="43" mass="5215">MLSDTPQNELYVEYSYLIPFGNNVYFRRVYNRSSATWYWIVSA</sequence>
<comment type="caution">
    <text evidence="1">The sequence shown here is derived from an EMBL/GenBank/DDBJ whole genome shotgun (WGS) entry which is preliminary data.</text>
</comment>
<dbReference type="AlphaFoldDB" id="A0A482YAH0"/>
<dbReference type="EMBL" id="SHMP01000006">
    <property type="protein sequence ID" value="RZV08207.1"/>
    <property type="molecule type" value="Genomic_DNA"/>
</dbReference>
<gene>
    <name evidence="1" type="ORF">BDK88_3174</name>
</gene>
<reference evidence="1 2" key="1">
    <citation type="submission" date="2019-02" db="EMBL/GenBank/DDBJ databases">
        <title>Genomic Encyclopedia of Archaeal and Bacterial Type Strains, Phase II (KMG-II): from individual species to whole genera.</title>
        <authorList>
            <person name="Goeker M."/>
        </authorList>
    </citation>
    <scope>NUCLEOTIDE SEQUENCE [LARGE SCALE GENOMIC DNA]</scope>
    <source>
        <strain evidence="1 2">DSM 18328</strain>
    </source>
</reference>
<name>A0A482YAH0_9EURY</name>
<accession>A0A482YAH0</accession>
<evidence type="ECO:0000313" key="2">
    <source>
        <dbReference type="Proteomes" id="UP000291097"/>
    </source>
</evidence>
<organism evidence="1 2">
    <name type="scientific">Natrinema hispanicum</name>
    <dbReference type="NCBI Taxonomy" id="392421"/>
    <lineage>
        <taxon>Archaea</taxon>
        <taxon>Methanobacteriati</taxon>
        <taxon>Methanobacteriota</taxon>
        <taxon>Stenosarchaea group</taxon>
        <taxon>Halobacteria</taxon>
        <taxon>Halobacteriales</taxon>
        <taxon>Natrialbaceae</taxon>
        <taxon>Natrinema</taxon>
    </lineage>
</organism>
<dbReference type="Proteomes" id="UP000291097">
    <property type="component" value="Unassembled WGS sequence"/>
</dbReference>
<protein>
    <submittedName>
        <fullName evidence="1">Uncharacterized protein</fullName>
    </submittedName>
</protein>
<evidence type="ECO:0000313" key="1">
    <source>
        <dbReference type="EMBL" id="RZV08207.1"/>
    </source>
</evidence>
<proteinExistence type="predicted"/>